<dbReference type="RefSeq" id="WP_250429373.1">
    <property type="nucleotide sequence ID" value="NZ_JALPRR010000002.1"/>
</dbReference>
<sequence>MVKKLLFCLLFLLMATSPFAFSQSREPFTSNNTIFITIEGFKSNYDFASKNLLVRYNKDTKKLECLLAFSSLIAANDSTPIVMAQDLFYTSRYPELYIEIEAPVEQINARNMAVNTKNSRFVMSLQGVPLEMTVPVQYTPEEQAITFSTSFDVLMERYRLSLPAKYIPRLTGRIFFTISNARWMDMQK</sequence>
<protein>
    <recommendedName>
        <fullName evidence="4">YceI-like domain-containing protein</fullName>
    </recommendedName>
</protein>
<reference evidence="3" key="1">
    <citation type="journal article" date="2019" name="Int. J. Syst. Evol. Microbiol.">
        <title>The Global Catalogue of Microorganisms (GCM) 10K type strain sequencing project: providing services to taxonomists for standard genome sequencing and annotation.</title>
        <authorList>
            <consortium name="The Broad Institute Genomics Platform"/>
            <consortium name="The Broad Institute Genome Sequencing Center for Infectious Disease"/>
            <person name="Wu L."/>
            <person name="Ma J."/>
        </authorList>
    </citation>
    <scope>NUCLEOTIDE SEQUENCE [LARGE SCALE GENOMIC DNA]</scope>
    <source>
        <strain evidence="3">CGMCC 4.1782</strain>
    </source>
</reference>
<dbReference type="Proteomes" id="UP001597374">
    <property type="component" value="Unassembled WGS sequence"/>
</dbReference>
<dbReference type="EMBL" id="JBHUIM010000001">
    <property type="protein sequence ID" value="MFD2245179.1"/>
    <property type="molecule type" value="Genomic_DNA"/>
</dbReference>
<evidence type="ECO:0008006" key="4">
    <source>
        <dbReference type="Google" id="ProtNLM"/>
    </source>
</evidence>
<name>A0ABW5CTD7_9BACT</name>
<comment type="caution">
    <text evidence="2">The sequence shown here is derived from an EMBL/GenBank/DDBJ whole genome shotgun (WGS) entry which is preliminary data.</text>
</comment>
<proteinExistence type="predicted"/>
<evidence type="ECO:0000313" key="2">
    <source>
        <dbReference type="EMBL" id="MFD2245179.1"/>
    </source>
</evidence>
<evidence type="ECO:0000313" key="3">
    <source>
        <dbReference type="Proteomes" id="UP001597374"/>
    </source>
</evidence>
<organism evidence="2 3">
    <name type="scientific">Pontibacter ruber</name>
    <dbReference type="NCBI Taxonomy" id="1343895"/>
    <lineage>
        <taxon>Bacteria</taxon>
        <taxon>Pseudomonadati</taxon>
        <taxon>Bacteroidota</taxon>
        <taxon>Cytophagia</taxon>
        <taxon>Cytophagales</taxon>
        <taxon>Hymenobacteraceae</taxon>
        <taxon>Pontibacter</taxon>
    </lineage>
</organism>
<keyword evidence="1" id="KW-0732">Signal</keyword>
<evidence type="ECO:0000256" key="1">
    <source>
        <dbReference type="SAM" id="SignalP"/>
    </source>
</evidence>
<feature type="signal peptide" evidence="1">
    <location>
        <begin position="1"/>
        <end position="20"/>
    </location>
</feature>
<feature type="chain" id="PRO_5046754934" description="YceI-like domain-containing protein" evidence="1">
    <location>
        <begin position="21"/>
        <end position="188"/>
    </location>
</feature>
<accession>A0ABW5CTD7</accession>
<keyword evidence="3" id="KW-1185">Reference proteome</keyword>
<gene>
    <name evidence="2" type="ORF">ACFSKP_02865</name>
</gene>